<dbReference type="EnsemblMetazoa" id="LLOJ006745-RA">
    <property type="protein sequence ID" value="LLOJ006745-PA"/>
    <property type="gene ID" value="LLOJ006745"/>
</dbReference>
<keyword evidence="3" id="KW-1185">Reference proteome</keyword>
<keyword evidence="1" id="KW-0812">Transmembrane</keyword>
<dbReference type="AlphaFoldDB" id="A0A1B0GJU6"/>
<organism evidence="2 3">
    <name type="scientific">Lutzomyia longipalpis</name>
    <name type="common">Sand fly</name>
    <dbReference type="NCBI Taxonomy" id="7200"/>
    <lineage>
        <taxon>Eukaryota</taxon>
        <taxon>Metazoa</taxon>
        <taxon>Ecdysozoa</taxon>
        <taxon>Arthropoda</taxon>
        <taxon>Hexapoda</taxon>
        <taxon>Insecta</taxon>
        <taxon>Pterygota</taxon>
        <taxon>Neoptera</taxon>
        <taxon>Endopterygota</taxon>
        <taxon>Diptera</taxon>
        <taxon>Nematocera</taxon>
        <taxon>Psychodoidea</taxon>
        <taxon>Psychodidae</taxon>
        <taxon>Lutzomyia</taxon>
        <taxon>Lutzomyia</taxon>
    </lineage>
</organism>
<evidence type="ECO:0000256" key="1">
    <source>
        <dbReference type="SAM" id="Phobius"/>
    </source>
</evidence>
<reference evidence="2" key="1">
    <citation type="submission" date="2020-05" db="UniProtKB">
        <authorList>
            <consortium name="EnsemblMetazoa"/>
        </authorList>
    </citation>
    <scope>IDENTIFICATION</scope>
    <source>
        <strain evidence="2">Jacobina</strain>
    </source>
</reference>
<dbReference type="Proteomes" id="UP000092461">
    <property type="component" value="Unassembled WGS sequence"/>
</dbReference>
<dbReference type="EMBL" id="AJWK01022386">
    <property type="status" value="NOT_ANNOTATED_CDS"/>
    <property type="molecule type" value="Genomic_DNA"/>
</dbReference>
<keyword evidence="1" id="KW-0472">Membrane</keyword>
<keyword evidence="1" id="KW-1133">Transmembrane helix</keyword>
<name>A0A1B0GJU6_LUTLO</name>
<proteinExistence type="predicted"/>
<sequence length="45" mass="5568">MKENPFFSWMKSLNFFPEKNWIYYSNHLIIYISCICSLYKCNNHV</sequence>
<protein>
    <submittedName>
        <fullName evidence="2">Uncharacterized protein</fullName>
    </submittedName>
</protein>
<feature type="transmembrane region" description="Helical" evidence="1">
    <location>
        <begin position="20"/>
        <end position="39"/>
    </location>
</feature>
<dbReference type="VEuPathDB" id="VectorBase:LLOJ006745"/>
<evidence type="ECO:0000313" key="2">
    <source>
        <dbReference type="EnsemblMetazoa" id="LLOJ006745-PA"/>
    </source>
</evidence>
<accession>A0A1B0GJU6</accession>
<evidence type="ECO:0000313" key="3">
    <source>
        <dbReference type="Proteomes" id="UP000092461"/>
    </source>
</evidence>